<protein>
    <recommendedName>
        <fullName evidence="3">DUF6533 domain-containing protein</fullName>
    </recommendedName>
</protein>
<feature type="transmembrane region" description="Helical" evidence="2">
    <location>
        <begin position="124"/>
        <end position="144"/>
    </location>
</feature>
<feature type="transmembrane region" description="Helical" evidence="2">
    <location>
        <begin position="150"/>
        <end position="169"/>
    </location>
</feature>
<evidence type="ECO:0000256" key="1">
    <source>
        <dbReference type="SAM" id="MobiDB-lite"/>
    </source>
</evidence>
<keyword evidence="2" id="KW-1133">Transmembrane helix</keyword>
<sequence length="303" mass="33826">MDTGFSGELQTVILLLKQAKVDYVNVASTALLPYDVLITFGDEVRLMWGAKWNAGKILFFVTRYPVFIDCSLDLVLYLFSYLDPKLCAPIFKAVGWQSYLGILTAELILLMRTYAIYGRSRSVLIIFAIICSPFPTLVPCIPTSVNRVAFLDFFLLMAFELVVVILTAWKGIYQWRENQSPLMKTLVKDGVFYFFWLFAVSLANAVVLKVASPVYSGLLLQVQRVLHAMLSARVLLHIRDTADDDEPISGSNPRSLSWAAAPRKSKLTDIEFASSQSRSGSDTMEMQISTGEIRTSVGSTNVS</sequence>
<feature type="compositionally biased region" description="Polar residues" evidence="1">
    <location>
        <begin position="273"/>
        <end position="303"/>
    </location>
</feature>
<feature type="domain" description="DUF6533" evidence="3">
    <location>
        <begin position="23"/>
        <end position="68"/>
    </location>
</feature>
<organism evidence="4 5">
    <name type="scientific">Rickenella mellea</name>
    <dbReference type="NCBI Taxonomy" id="50990"/>
    <lineage>
        <taxon>Eukaryota</taxon>
        <taxon>Fungi</taxon>
        <taxon>Dikarya</taxon>
        <taxon>Basidiomycota</taxon>
        <taxon>Agaricomycotina</taxon>
        <taxon>Agaricomycetes</taxon>
        <taxon>Hymenochaetales</taxon>
        <taxon>Rickenellaceae</taxon>
        <taxon>Rickenella</taxon>
    </lineage>
</organism>
<dbReference type="EMBL" id="ML170202">
    <property type="protein sequence ID" value="TDL18914.1"/>
    <property type="molecule type" value="Genomic_DNA"/>
</dbReference>
<dbReference type="InterPro" id="IPR045340">
    <property type="entry name" value="DUF6533"/>
</dbReference>
<keyword evidence="2" id="KW-0812">Transmembrane</keyword>
<feature type="transmembrane region" description="Helical" evidence="2">
    <location>
        <begin position="57"/>
        <end position="79"/>
    </location>
</feature>
<name>A0A4Y7PU29_9AGAM</name>
<evidence type="ECO:0000256" key="2">
    <source>
        <dbReference type="SAM" id="Phobius"/>
    </source>
</evidence>
<gene>
    <name evidence="4" type="ORF">BD410DRAFT_456824</name>
</gene>
<evidence type="ECO:0000313" key="4">
    <source>
        <dbReference type="EMBL" id="TDL18914.1"/>
    </source>
</evidence>
<feature type="region of interest" description="Disordered" evidence="1">
    <location>
        <begin position="272"/>
        <end position="303"/>
    </location>
</feature>
<proteinExistence type="predicted"/>
<reference evidence="4 5" key="1">
    <citation type="submission" date="2018-06" db="EMBL/GenBank/DDBJ databases">
        <title>A transcriptomic atlas of mushroom development highlights an independent origin of complex multicellularity.</title>
        <authorList>
            <consortium name="DOE Joint Genome Institute"/>
            <person name="Krizsan K."/>
            <person name="Almasi E."/>
            <person name="Merenyi Z."/>
            <person name="Sahu N."/>
            <person name="Viragh M."/>
            <person name="Koszo T."/>
            <person name="Mondo S."/>
            <person name="Kiss B."/>
            <person name="Balint B."/>
            <person name="Kues U."/>
            <person name="Barry K."/>
            <person name="Hegedus J.C."/>
            <person name="Henrissat B."/>
            <person name="Johnson J."/>
            <person name="Lipzen A."/>
            <person name="Ohm R."/>
            <person name="Nagy I."/>
            <person name="Pangilinan J."/>
            <person name="Yan J."/>
            <person name="Xiong Y."/>
            <person name="Grigoriev I.V."/>
            <person name="Hibbett D.S."/>
            <person name="Nagy L.G."/>
        </authorList>
    </citation>
    <scope>NUCLEOTIDE SEQUENCE [LARGE SCALE GENOMIC DNA]</scope>
    <source>
        <strain evidence="4 5">SZMC22713</strain>
    </source>
</reference>
<dbReference type="AlphaFoldDB" id="A0A4Y7PU29"/>
<feature type="transmembrane region" description="Helical" evidence="2">
    <location>
        <begin position="99"/>
        <end position="117"/>
    </location>
</feature>
<feature type="transmembrane region" description="Helical" evidence="2">
    <location>
        <begin position="190"/>
        <end position="211"/>
    </location>
</feature>
<evidence type="ECO:0000313" key="5">
    <source>
        <dbReference type="Proteomes" id="UP000294933"/>
    </source>
</evidence>
<accession>A0A4Y7PU29</accession>
<dbReference type="OrthoDB" id="2958007at2759"/>
<dbReference type="Proteomes" id="UP000294933">
    <property type="component" value="Unassembled WGS sequence"/>
</dbReference>
<dbReference type="Pfam" id="PF20151">
    <property type="entry name" value="DUF6533"/>
    <property type="match status" value="1"/>
</dbReference>
<evidence type="ECO:0000259" key="3">
    <source>
        <dbReference type="Pfam" id="PF20151"/>
    </source>
</evidence>
<keyword evidence="5" id="KW-1185">Reference proteome</keyword>
<dbReference type="VEuPathDB" id="FungiDB:BD410DRAFT_456824"/>
<keyword evidence="2" id="KW-0472">Membrane</keyword>